<dbReference type="AlphaFoldDB" id="A0A6P6S008"/>
<keyword evidence="1" id="KW-1185">Reference proteome</keyword>
<organism evidence="1 2">
    <name type="scientific">Cyclospora cayetanensis</name>
    <dbReference type="NCBI Taxonomy" id="88456"/>
    <lineage>
        <taxon>Eukaryota</taxon>
        <taxon>Sar</taxon>
        <taxon>Alveolata</taxon>
        <taxon>Apicomplexa</taxon>
        <taxon>Conoidasida</taxon>
        <taxon>Coccidia</taxon>
        <taxon>Eucoccidiorida</taxon>
        <taxon>Eimeriorina</taxon>
        <taxon>Eimeriidae</taxon>
        <taxon>Cyclospora</taxon>
    </lineage>
</organism>
<evidence type="ECO:0000313" key="1">
    <source>
        <dbReference type="Proteomes" id="UP000515125"/>
    </source>
</evidence>
<protein>
    <submittedName>
        <fullName evidence="2">Uncharacterized protein LOC34622810</fullName>
    </submittedName>
</protein>
<dbReference type="OrthoDB" id="349034at2759"/>
<dbReference type="GeneID" id="34622810"/>
<dbReference type="SUPFAM" id="SSF56112">
    <property type="entry name" value="Protein kinase-like (PK-like)"/>
    <property type="match status" value="1"/>
</dbReference>
<dbReference type="Proteomes" id="UP000515125">
    <property type="component" value="Unplaced"/>
</dbReference>
<accession>A0A6P6S008</accession>
<proteinExistence type="predicted"/>
<dbReference type="RefSeq" id="XP_026193521.1">
    <property type="nucleotide sequence ID" value="XM_026337736.1"/>
</dbReference>
<sequence>MGRAGTQGRAAAARAAAAGAAAARAAARAAAPVAQNDATATEATSSRATATALAAAEALDMQHVFTCACKSLQGVKIADFGLARFLGPNCGTTEVTGTLAYAAPEVSSIPGALSTLDRRAAPSDPTAATHARLAVPAEAVAEGCDGHNKTFKGFPSGPYGCWGQPSCRRGEATCGSFLPPTSWPPSGEDL</sequence>
<reference evidence="2" key="1">
    <citation type="submission" date="2025-08" db="UniProtKB">
        <authorList>
            <consortium name="RefSeq"/>
        </authorList>
    </citation>
    <scope>IDENTIFICATION</scope>
</reference>
<dbReference type="InterPro" id="IPR011009">
    <property type="entry name" value="Kinase-like_dom_sf"/>
</dbReference>
<gene>
    <name evidence="2" type="primary">LOC34622810</name>
</gene>
<evidence type="ECO:0000313" key="2">
    <source>
        <dbReference type="RefSeq" id="XP_026193521.1"/>
    </source>
</evidence>
<name>A0A6P6S008_9EIME</name>
<dbReference type="Gene3D" id="1.10.510.10">
    <property type="entry name" value="Transferase(Phosphotransferase) domain 1"/>
    <property type="match status" value="1"/>
</dbReference>